<dbReference type="InterPro" id="IPR036069">
    <property type="entry name" value="DUF34/NIF3_sf"/>
</dbReference>
<dbReference type="PANTHER" id="PTHR41774:SF1">
    <property type="entry name" value="NGG1P INTERACTING FACTOR NIF3"/>
    <property type="match status" value="1"/>
</dbReference>
<protein>
    <recommendedName>
        <fullName evidence="3">NGG1p interacting factor NIF3</fullName>
    </recommendedName>
</protein>
<keyword evidence="2" id="KW-1185">Reference proteome</keyword>
<sequence>MYLIGCYVPESHLEKVKTALFEKGGGQLGNYDCCAWQTRGTGQFRPLAHSTPFSGETGKIHREDEYKLELICKNDIVGDIIETLIRVHPYETPAYHVIKMETVDIPTSTES</sequence>
<dbReference type="PANTHER" id="PTHR41774">
    <property type="match status" value="1"/>
</dbReference>
<dbReference type="EMBL" id="CP001087">
    <property type="protein sequence ID" value="ACN14978.1"/>
    <property type="molecule type" value="Genomic_DNA"/>
</dbReference>
<organism evidence="1 2">
    <name type="scientific">Desulforapulum autotrophicum (strain ATCC 43914 / DSM 3382 / VKM B-1955 / HRM2)</name>
    <name type="common">Desulfobacterium autotrophicum</name>
    <dbReference type="NCBI Taxonomy" id="177437"/>
    <lineage>
        <taxon>Bacteria</taxon>
        <taxon>Pseudomonadati</taxon>
        <taxon>Thermodesulfobacteriota</taxon>
        <taxon>Desulfobacteria</taxon>
        <taxon>Desulfobacterales</taxon>
        <taxon>Desulfobacteraceae</taxon>
        <taxon>Desulforapulum</taxon>
    </lineage>
</organism>
<dbReference type="OrthoDB" id="9792792at2"/>
<dbReference type="SUPFAM" id="SSF102705">
    <property type="entry name" value="NIF3 (NGG1p interacting factor 3)-like"/>
    <property type="match status" value="1"/>
</dbReference>
<gene>
    <name evidence="1" type="ordered locus">HRM2_18770</name>
</gene>
<accession>C0QBW6</accession>
<evidence type="ECO:0000313" key="2">
    <source>
        <dbReference type="Proteomes" id="UP000000442"/>
    </source>
</evidence>
<dbReference type="STRING" id="177437.HRM2_18770"/>
<name>C0QBW6_DESAH</name>
<dbReference type="Gene3D" id="3.30.70.120">
    <property type="match status" value="1"/>
</dbReference>
<dbReference type="KEGG" id="dat:HRM2_18770"/>
<dbReference type="RefSeq" id="WP_015903764.1">
    <property type="nucleotide sequence ID" value="NC_012108.1"/>
</dbReference>
<reference evidence="1 2" key="1">
    <citation type="journal article" date="2009" name="Environ. Microbiol.">
        <title>Genome sequence of Desulfobacterium autotrophicum HRM2, a marine sulfate reducer oxidizing organic carbon completely to carbon dioxide.</title>
        <authorList>
            <person name="Strittmatter A.W."/>
            <person name="Liesegang H."/>
            <person name="Rabus R."/>
            <person name="Decker I."/>
            <person name="Amann J."/>
            <person name="Andres S."/>
            <person name="Henne A."/>
            <person name="Fricke W.F."/>
            <person name="Martinez-Arias R."/>
            <person name="Bartels D."/>
            <person name="Goesmann A."/>
            <person name="Krause L."/>
            <person name="Puehler A."/>
            <person name="Klenk H.P."/>
            <person name="Richter M."/>
            <person name="Schuler M."/>
            <person name="Gloeckner F.O."/>
            <person name="Meyerdierks A."/>
            <person name="Gottschalk G."/>
            <person name="Amann R."/>
        </authorList>
    </citation>
    <scope>NUCLEOTIDE SEQUENCE [LARGE SCALE GENOMIC DNA]</scope>
    <source>
        <strain evidence="2">ATCC 43914 / DSM 3382 / HRM2</strain>
    </source>
</reference>
<dbReference type="AlphaFoldDB" id="C0QBW6"/>
<dbReference type="Proteomes" id="UP000000442">
    <property type="component" value="Chromosome"/>
</dbReference>
<dbReference type="InterPro" id="IPR015867">
    <property type="entry name" value="N-reg_PII/ATP_PRibTrfase_C"/>
</dbReference>
<dbReference type="HOGENOM" id="CLU_120084_3_0_7"/>
<evidence type="ECO:0008006" key="3">
    <source>
        <dbReference type="Google" id="ProtNLM"/>
    </source>
</evidence>
<evidence type="ECO:0000313" key="1">
    <source>
        <dbReference type="EMBL" id="ACN14978.1"/>
    </source>
</evidence>
<proteinExistence type="predicted"/>
<dbReference type="eggNOG" id="COG3323">
    <property type="taxonomic scope" value="Bacteria"/>
</dbReference>